<keyword evidence="4 9" id="KW-0507">mRNA processing</keyword>
<keyword evidence="13" id="KW-1185">Reference proteome</keyword>
<feature type="binding site" evidence="9">
    <location>
        <position position="134"/>
    </location>
    <ligand>
        <name>Mg(2+)</name>
        <dbReference type="ChEBI" id="CHEBI:18420"/>
    </ligand>
</feature>
<keyword evidence="9" id="KW-0479">Metal-binding</keyword>
<dbReference type="GO" id="GO:0006364">
    <property type="term" value="P:rRNA processing"/>
    <property type="evidence" value="ECO:0007669"/>
    <property type="project" value="UniProtKB-UniRule"/>
</dbReference>
<reference evidence="12 13" key="1">
    <citation type="submission" date="2014-10" db="EMBL/GenBank/DDBJ databases">
        <title>Whole Genome sequence of Corynebacterium auriscanis strain CIP 106629.</title>
        <authorList>
            <person name="Hassan S.S."/>
            <person name="Jamal S.B."/>
            <person name="Tiwari S."/>
            <person name="Oliveira L.D.C."/>
            <person name="Souza F."/>
            <person name="Mariano D.C."/>
            <person name="Almeida S."/>
            <person name="Dorella F."/>
            <person name="Pereira F."/>
            <person name="Carvalho A."/>
            <person name="Leal C.A."/>
            <person name="Soares S.D.C."/>
            <person name="Figueiredo H.C."/>
            <person name="Silva A."/>
            <person name="Azevedo V.A."/>
        </authorList>
    </citation>
    <scope>NUCLEOTIDE SEQUENCE [LARGE SCALE GENOMIC DNA]</scope>
    <source>
        <strain evidence="12 13">CIP 106629</strain>
    </source>
</reference>
<evidence type="ECO:0000256" key="8">
    <source>
        <dbReference type="ARBA" id="ARBA00022884"/>
    </source>
</evidence>
<gene>
    <name evidence="9" type="primary">rnc</name>
    <name evidence="12" type="ORF">MA47_07870</name>
</gene>
<dbReference type="PROSITE" id="PS00517">
    <property type="entry name" value="RNASE_3_1"/>
    <property type="match status" value="1"/>
</dbReference>
<comment type="cofactor">
    <cofactor evidence="9">
        <name>Mg(2+)</name>
        <dbReference type="ChEBI" id="CHEBI:18420"/>
    </cofactor>
</comment>
<evidence type="ECO:0000259" key="11">
    <source>
        <dbReference type="PROSITE" id="PS50142"/>
    </source>
</evidence>
<protein>
    <recommendedName>
        <fullName evidence="9">Ribonuclease 3</fullName>
        <ecNumber evidence="9">3.1.26.3</ecNumber>
    </recommendedName>
    <alternativeName>
        <fullName evidence="9">Ribonuclease III</fullName>
        <shortName evidence="9">RNase III</shortName>
    </alternativeName>
</protein>
<evidence type="ECO:0000256" key="9">
    <source>
        <dbReference type="HAMAP-Rule" id="MF_00104"/>
    </source>
</evidence>
<keyword evidence="8 9" id="KW-0694">RNA-binding</keyword>
<evidence type="ECO:0000256" key="2">
    <source>
        <dbReference type="ARBA" id="ARBA00010183"/>
    </source>
</evidence>
<keyword evidence="5 9" id="KW-0540">Nuclease</keyword>
<dbReference type="GO" id="GO:0046872">
    <property type="term" value="F:metal ion binding"/>
    <property type="evidence" value="ECO:0007669"/>
    <property type="project" value="UniProtKB-KW"/>
</dbReference>
<feature type="active site" evidence="9">
    <location>
        <position position="137"/>
    </location>
</feature>
<evidence type="ECO:0000256" key="4">
    <source>
        <dbReference type="ARBA" id="ARBA00022664"/>
    </source>
</evidence>
<sequence>MARKRRLTGEAALNAAYTKTDHTPLRKAWGVDISDDYLRLALTHRSFANENDNLPNNERLEFLGDAVLGLAVAEQLYRQFPDRTESEISKMRAGVVNMYALADVARELGVGPNVLLGRGEMRTGGDDKHSILSDTVEAILGAIYLEHGFQTARETVLRIFEQRITAAPTVGLTMDWKTVLVEKLSDLGLGDPVYASRGEGPEHNQTFHARLVVTSKRLQAEADTVTPESVPSELVYLRTTGEGHTKKEAEHAAAKAAVAQLNKR</sequence>
<dbReference type="GO" id="GO:0004525">
    <property type="term" value="F:ribonuclease III activity"/>
    <property type="evidence" value="ECO:0007669"/>
    <property type="project" value="UniProtKB-UniRule"/>
</dbReference>
<feature type="domain" description="RNase III" evidence="11">
    <location>
        <begin position="36"/>
        <end position="148"/>
    </location>
</feature>
<comment type="subunit">
    <text evidence="9">Homodimer.</text>
</comment>
<dbReference type="AlphaFoldDB" id="A0A0A2DGU5"/>
<dbReference type="GO" id="GO:0010468">
    <property type="term" value="P:regulation of gene expression"/>
    <property type="evidence" value="ECO:0007669"/>
    <property type="project" value="TreeGrafter"/>
</dbReference>
<evidence type="ECO:0000259" key="10">
    <source>
        <dbReference type="PROSITE" id="PS50137"/>
    </source>
</evidence>
<dbReference type="GO" id="GO:0019843">
    <property type="term" value="F:rRNA binding"/>
    <property type="evidence" value="ECO:0007669"/>
    <property type="project" value="UniProtKB-KW"/>
</dbReference>
<dbReference type="Proteomes" id="UP000030145">
    <property type="component" value="Unassembled WGS sequence"/>
</dbReference>
<evidence type="ECO:0000256" key="6">
    <source>
        <dbReference type="ARBA" id="ARBA00022759"/>
    </source>
</evidence>
<dbReference type="FunFam" id="1.10.1520.10:FF:000001">
    <property type="entry name" value="Ribonuclease 3"/>
    <property type="match status" value="1"/>
</dbReference>
<feature type="binding site" evidence="9">
    <location>
        <position position="61"/>
    </location>
    <ligand>
        <name>Mg(2+)</name>
        <dbReference type="ChEBI" id="CHEBI:18420"/>
    </ligand>
</feature>
<keyword evidence="9" id="KW-0460">Magnesium</keyword>
<accession>A0A0A2DGU5</accession>
<dbReference type="PROSITE" id="PS50137">
    <property type="entry name" value="DS_RBD"/>
    <property type="match status" value="1"/>
</dbReference>
<dbReference type="InterPro" id="IPR014720">
    <property type="entry name" value="dsRBD_dom"/>
</dbReference>
<dbReference type="EC" id="3.1.26.3" evidence="9"/>
<dbReference type="RefSeq" id="WP_035115028.1">
    <property type="nucleotide sequence ID" value="NZ_CP047046.1"/>
</dbReference>
<dbReference type="PANTHER" id="PTHR11207">
    <property type="entry name" value="RIBONUCLEASE III"/>
    <property type="match status" value="1"/>
</dbReference>
<name>A0A0A2DGU5_9CORY</name>
<feature type="binding site" evidence="9">
    <location>
        <position position="137"/>
    </location>
    <ligand>
        <name>Mg(2+)</name>
        <dbReference type="ChEBI" id="CHEBI:18420"/>
    </ligand>
</feature>
<dbReference type="Gene3D" id="1.10.1520.10">
    <property type="entry name" value="Ribonuclease III domain"/>
    <property type="match status" value="1"/>
</dbReference>
<keyword evidence="9" id="KW-0963">Cytoplasm</keyword>
<organism evidence="12 13">
    <name type="scientific">Corynebacterium auriscanis</name>
    <dbReference type="NCBI Taxonomy" id="99807"/>
    <lineage>
        <taxon>Bacteria</taxon>
        <taxon>Bacillati</taxon>
        <taxon>Actinomycetota</taxon>
        <taxon>Actinomycetes</taxon>
        <taxon>Mycobacteriales</taxon>
        <taxon>Corynebacteriaceae</taxon>
        <taxon>Corynebacterium</taxon>
    </lineage>
</organism>
<dbReference type="PROSITE" id="PS50142">
    <property type="entry name" value="RNASE_3_2"/>
    <property type="match status" value="1"/>
</dbReference>
<dbReference type="GO" id="GO:0008033">
    <property type="term" value="P:tRNA processing"/>
    <property type="evidence" value="ECO:0007669"/>
    <property type="project" value="UniProtKB-KW"/>
</dbReference>
<dbReference type="PANTHER" id="PTHR11207:SF0">
    <property type="entry name" value="RIBONUCLEASE 3"/>
    <property type="match status" value="1"/>
</dbReference>
<dbReference type="InterPro" id="IPR011907">
    <property type="entry name" value="RNase_III"/>
</dbReference>
<dbReference type="GeneID" id="300553021"/>
<evidence type="ECO:0000256" key="3">
    <source>
        <dbReference type="ARBA" id="ARBA00022552"/>
    </source>
</evidence>
<evidence type="ECO:0000256" key="7">
    <source>
        <dbReference type="ARBA" id="ARBA00022801"/>
    </source>
</evidence>
<comment type="function">
    <text evidence="9">Digests double-stranded RNA. Involved in the processing of primary rRNA transcript to yield the immediate precursors to the large and small rRNAs (23S and 16S). Processes some mRNAs, and tRNAs when they are encoded in the rRNA operon. Processes pre-crRNA and tracrRNA of type II CRISPR loci if present in the organism.</text>
</comment>
<comment type="similarity">
    <text evidence="2">Belongs to the ribonuclease III family.</text>
</comment>
<feature type="domain" description="DRBM" evidence="10">
    <location>
        <begin position="180"/>
        <end position="263"/>
    </location>
</feature>
<proteinExistence type="inferred from homology"/>
<dbReference type="SUPFAM" id="SSF54768">
    <property type="entry name" value="dsRNA-binding domain-like"/>
    <property type="match status" value="1"/>
</dbReference>
<keyword evidence="6 9" id="KW-0255">Endonuclease</keyword>
<dbReference type="Pfam" id="PF00035">
    <property type="entry name" value="dsrm"/>
    <property type="match status" value="1"/>
</dbReference>
<dbReference type="HAMAP" id="MF_00104">
    <property type="entry name" value="RNase_III"/>
    <property type="match status" value="1"/>
</dbReference>
<comment type="subcellular location">
    <subcellularLocation>
        <location evidence="9">Cytoplasm</location>
    </subcellularLocation>
</comment>
<keyword evidence="3 9" id="KW-0698">rRNA processing</keyword>
<keyword evidence="7 9" id="KW-0378">Hydrolase</keyword>
<dbReference type="CDD" id="cd00593">
    <property type="entry name" value="RIBOc"/>
    <property type="match status" value="1"/>
</dbReference>
<evidence type="ECO:0000256" key="1">
    <source>
        <dbReference type="ARBA" id="ARBA00000109"/>
    </source>
</evidence>
<dbReference type="SMART" id="SM00535">
    <property type="entry name" value="RIBOc"/>
    <property type="match status" value="1"/>
</dbReference>
<dbReference type="GO" id="GO:0006397">
    <property type="term" value="P:mRNA processing"/>
    <property type="evidence" value="ECO:0007669"/>
    <property type="project" value="UniProtKB-UniRule"/>
</dbReference>
<keyword evidence="9" id="KW-0819">tRNA processing</keyword>
<dbReference type="InterPro" id="IPR036389">
    <property type="entry name" value="RNase_III_sf"/>
</dbReference>
<comment type="caution">
    <text evidence="12">The sequence shown here is derived from an EMBL/GenBank/DDBJ whole genome shotgun (WGS) entry which is preliminary data.</text>
</comment>
<dbReference type="Gene3D" id="3.30.160.20">
    <property type="match status" value="1"/>
</dbReference>
<dbReference type="NCBIfam" id="TIGR02191">
    <property type="entry name" value="RNaseIII"/>
    <property type="match status" value="1"/>
</dbReference>
<dbReference type="SUPFAM" id="SSF69065">
    <property type="entry name" value="RNase III domain-like"/>
    <property type="match status" value="1"/>
</dbReference>
<evidence type="ECO:0000256" key="5">
    <source>
        <dbReference type="ARBA" id="ARBA00022722"/>
    </source>
</evidence>
<dbReference type="Pfam" id="PF14622">
    <property type="entry name" value="Ribonucleas_3_3"/>
    <property type="match status" value="1"/>
</dbReference>
<comment type="catalytic activity">
    <reaction evidence="1 9">
        <text>Endonucleolytic cleavage to 5'-phosphomonoester.</text>
        <dbReference type="EC" id="3.1.26.3"/>
    </reaction>
</comment>
<dbReference type="EMBL" id="JRVJ01000014">
    <property type="protein sequence ID" value="KGM18393.1"/>
    <property type="molecule type" value="Genomic_DNA"/>
</dbReference>
<dbReference type="GO" id="GO:0003725">
    <property type="term" value="F:double-stranded RNA binding"/>
    <property type="evidence" value="ECO:0007669"/>
    <property type="project" value="TreeGrafter"/>
</dbReference>
<dbReference type="InterPro" id="IPR000999">
    <property type="entry name" value="RNase_III_dom"/>
</dbReference>
<dbReference type="SMART" id="SM00358">
    <property type="entry name" value="DSRM"/>
    <property type="match status" value="1"/>
</dbReference>
<keyword evidence="9" id="KW-0699">rRNA-binding</keyword>
<feature type="active site" evidence="9">
    <location>
        <position position="65"/>
    </location>
</feature>
<dbReference type="GO" id="GO:0005737">
    <property type="term" value="C:cytoplasm"/>
    <property type="evidence" value="ECO:0007669"/>
    <property type="project" value="UniProtKB-SubCell"/>
</dbReference>
<evidence type="ECO:0000313" key="13">
    <source>
        <dbReference type="Proteomes" id="UP000030145"/>
    </source>
</evidence>
<evidence type="ECO:0000313" key="12">
    <source>
        <dbReference type="EMBL" id="KGM18393.1"/>
    </source>
</evidence>